<gene>
    <name evidence="2" type="ORF">AVDCRST_MAG03-2408</name>
</gene>
<name>A0A6J4PSQ6_9ACTN</name>
<proteinExistence type="predicted"/>
<accession>A0A6J4PSQ6</accession>
<evidence type="ECO:0000313" key="2">
    <source>
        <dbReference type="EMBL" id="CAA9418823.1"/>
    </source>
</evidence>
<dbReference type="EMBL" id="CADCUT010000149">
    <property type="protein sequence ID" value="CAA9418823.1"/>
    <property type="molecule type" value="Genomic_DNA"/>
</dbReference>
<reference evidence="2" key="1">
    <citation type="submission" date="2020-02" db="EMBL/GenBank/DDBJ databases">
        <authorList>
            <person name="Meier V. D."/>
        </authorList>
    </citation>
    <scope>NUCLEOTIDE SEQUENCE</scope>
    <source>
        <strain evidence="2">AVDCRST_MAG03</strain>
    </source>
</reference>
<evidence type="ECO:0000256" key="1">
    <source>
        <dbReference type="SAM" id="MobiDB-lite"/>
    </source>
</evidence>
<feature type="region of interest" description="Disordered" evidence="1">
    <location>
        <begin position="1"/>
        <end position="24"/>
    </location>
</feature>
<feature type="non-terminal residue" evidence="2">
    <location>
        <position position="1"/>
    </location>
</feature>
<feature type="region of interest" description="Disordered" evidence="1">
    <location>
        <begin position="65"/>
        <end position="139"/>
    </location>
</feature>
<protein>
    <submittedName>
        <fullName evidence="2">Uncharacterized protein</fullName>
    </submittedName>
</protein>
<organism evidence="2">
    <name type="scientific">uncultured Rubrobacteraceae bacterium</name>
    <dbReference type="NCBI Taxonomy" id="349277"/>
    <lineage>
        <taxon>Bacteria</taxon>
        <taxon>Bacillati</taxon>
        <taxon>Actinomycetota</taxon>
        <taxon>Rubrobacteria</taxon>
        <taxon>Rubrobacterales</taxon>
        <taxon>Rubrobacteraceae</taxon>
        <taxon>environmental samples</taxon>
    </lineage>
</organism>
<dbReference type="AlphaFoldDB" id="A0A6J4PSQ6"/>
<sequence length="139" mass="14760">ELPVRRRGSAGASGGVPDRAGGAGCLPRRAVQGRAVAAVELQDRRGGAGFVREDLRQVRGVPFGRRLRRDGRRPQVLADGMDPGETLREVRGRQEEQAPREGGPGEEPGGRGIPREVEGCRRGRGVPAAKEGAPATKRV</sequence>
<feature type="non-terminal residue" evidence="2">
    <location>
        <position position="139"/>
    </location>
</feature>
<feature type="compositionally biased region" description="Basic and acidic residues" evidence="1">
    <location>
        <begin position="85"/>
        <end position="99"/>
    </location>
</feature>